<name>A0A183S7D3_SCHSO</name>
<dbReference type="PANTHER" id="PTHR13183">
    <property type="entry name" value="AXONEMAL INNER ARM DYNEIN LIGHT CHAIN 28"/>
    <property type="match status" value="1"/>
</dbReference>
<feature type="coiled-coil region" evidence="5">
    <location>
        <begin position="168"/>
        <end position="195"/>
    </location>
</feature>
<organism evidence="9">
    <name type="scientific">Schistocephalus solidus</name>
    <name type="common">Tapeworm</name>
    <dbReference type="NCBI Taxonomy" id="70667"/>
    <lineage>
        <taxon>Eukaryota</taxon>
        <taxon>Metazoa</taxon>
        <taxon>Spiralia</taxon>
        <taxon>Lophotrochozoa</taxon>
        <taxon>Platyhelminthes</taxon>
        <taxon>Cestoda</taxon>
        <taxon>Eucestoda</taxon>
        <taxon>Diphyllobothriidea</taxon>
        <taxon>Diphyllobothriidae</taxon>
        <taxon>Schistocephalus</taxon>
    </lineage>
</organism>
<keyword evidence="2 5" id="KW-0175">Coiled coil</keyword>
<evidence type="ECO:0000256" key="3">
    <source>
        <dbReference type="ARBA" id="ARBA00023175"/>
    </source>
</evidence>
<dbReference type="InterPro" id="IPR019347">
    <property type="entry name" value="Axonemal_dynein_light_chain"/>
</dbReference>
<protein>
    <submittedName>
        <fullName evidence="9">Dynein light chain</fullName>
    </submittedName>
</protein>
<reference evidence="9" key="1">
    <citation type="submission" date="2016-06" db="UniProtKB">
        <authorList>
            <consortium name="WormBaseParasite"/>
        </authorList>
    </citation>
    <scope>IDENTIFICATION</scope>
</reference>
<evidence type="ECO:0000256" key="4">
    <source>
        <dbReference type="ARBA" id="ARBA00038114"/>
    </source>
</evidence>
<sequence>MSQEQKLIQPETSLVKYRNPQRIAKKTEDEKASDGFDPRAACRMQSTESILSSIMPPRRIKIKDEIFIQEVSSSPASRIEVVQLTRLLDQQLEARGAKMTGICPVRRELFSQVFDELIRQLTIHCAERGLLLLRVRNEVATTIAALQSIYASGVVFGLQKSLAREADRNRQENRVVELETEIAQLKKRVKETGVEENLPARVTTERYQAKNLVFVVDNKALLQVTSSFIKSQFLKRILAWLFVLFLESYQPCLGARRQENTRPHD</sequence>
<dbReference type="Proteomes" id="UP000275846">
    <property type="component" value="Unassembled WGS sequence"/>
</dbReference>
<evidence type="ECO:0000256" key="2">
    <source>
        <dbReference type="ARBA" id="ARBA00023054"/>
    </source>
</evidence>
<evidence type="ECO:0000256" key="6">
    <source>
        <dbReference type="SAM" id="MobiDB-lite"/>
    </source>
</evidence>
<dbReference type="GO" id="GO:0045504">
    <property type="term" value="F:dynein heavy chain binding"/>
    <property type="evidence" value="ECO:0007669"/>
    <property type="project" value="TreeGrafter"/>
</dbReference>
<dbReference type="OrthoDB" id="273640at2759"/>
<gene>
    <name evidence="7" type="ORF">SSLN_LOCUS131</name>
</gene>
<dbReference type="AlphaFoldDB" id="A0A183S7D3"/>
<evidence type="ECO:0000313" key="9">
    <source>
        <dbReference type="WBParaSite" id="SSLN_0000013901-mRNA-1"/>
    </source>
</evidence>
<evidence type="ECO:0000256" key="5">
    <source>
        <dbReference type="SAM" id="Coils"/>
    </source>
</evidence>
<evidence type="ECO:0000313" key="7">
    <source>
        <dbReference type="EMBL" id="VDL81517.1"/>
    </source>
</evidence>
<feature type="region of interest" description="Disordered" evidence="6">
    <location>
        <begin position="18"/>
        <end position="37"/>
    </location>
</feature>
<evidence type="ECO:0000256" key="1">
    <source>
        <dbReference type="ARBA" id="ARBA00023017"/>
    </source>
</evidence>
<dbReference type="WBParaSite" id="SSLN_0000013901-mRNA-1">
    <property type="protein sequence ID" value="SSLN_0000013901-mRNA-1"/>
    <property type="gene ID" value="SSLN_0000013901"/>
</dbReference>
<dbReference type="Pfam" id="PF10211">
    <property type="entry name" value="Ax_dynein_light"/>
    <property type="match status" value="1"/>
</dbReference>
<comment type="similarity">
    <text evidence="4">Belongs to the inner dynein arm light chain family.</text>
</comment>
<dbReference type="PANTHER" id="PTHR13183:SF0">
    <property type="entry name" value="AXONEMAL DYNEIN LIGHT INTERMEDIATE POLYPEPTIDE 1"/>
    <property type="match status" value="1"/>
</dbReference>
<dbReference type="GO" id="GO:0030286">
    <property type="term" value="C:dynein complex"/>
    <property type="evidence" value="ECO:0007669"/>
    <property type="project" value="UniProtKB-KW"/>
</dbReference>
<keyword evidence="8" id="KW-1185">Reference proteome</keyword>
<keyword evidence="1" id="KW-0243">Dynein</keyword>
<proteinExistence type="inferred from homology"/>
<dbReference type="GO" id="GO:0005930">
    <property type="term" value="C:axoneme"/>
    <property type="evidence" value="ECO:0007669"/>
    <property type="project" value="TreeGrafter"/>
</dbReference>
<dbReference type="EMBL" id="UYSU01000067">
    <property type="protein sequence ID" value="VDL81517.1"/>
    <property type="molecule type" value="Genomic_DNA"/>
</dbReference>
<feature type="compositionally biased region" description="Basic and acidic residues" evidence="6">
    <location>
        <begin position="25"/>
        <end position="37"/>
    </location>
</feature>
<evidence type="ECO:0000313" key="8">
    <source>
        <dbReference type="Proteomes" id="UP000275846"/>
    </source>
</evidence>
<reference evidence="7 8" key="2">
    <citation type="submission" date="2018-11" db="EMBL/GenBank/DDBJ databases">
        <authorList>
            <consortium name="Pathogen Informatics"/>
        </authorList>
    </citation>
    <scope>NUCLEOTIDE SEQUENCE [LARGE SCALE GENOMIC DNA]</scope>
    <source>
        <strain evidence="7 8">NST_G2</strain>
    </source>
</reference>
<keyword evidence="3" id="KW-0505">Motor protein</keyword>
<accession>A0A183S7D3</accession>